<geneLocation type="plasmid" evidence="1 2">
    <name>pPlas1</name>
</geneLocation>
<name>A0A7H0YH62_9BACL</name>
<proteinExistence type="predicted"/>
<protein>
    <submittedName>
        <fullName evidence="1">Uncharacterized protein</fullName>
    </submittedName>
</protein>
<reference evidence="1 2" key="1">
    <citation type="submission" date="2020-09" db="EMBL/GenBank/DDBJ databases">
        <title>Characterization of Paenibacillus peoriae strain ZF390 with broad-spectrum antimicrobial activity as a potential biocontrol agent.</title>
        <authorList>
            <person name="Li L."/>
            <person name="Zhao Y."/>
            <person name="Li B."/>
            <person name="Xie X."/>
        </authorList>
    </citation>
    <scope>NUCLEOTIDE SEQUENCE [LARGE SCALE GENOMIC DNA]</scope>
    <source>
        <strain evidence="1 2">ZF390</strain>
        <plasmid evidence="1 2">pPlas1</plasmid>
    </source>
</reference>
<dbReference type="EMBL" id="CP061173">
    <property type="protein sequence ID" value="QNR70420.1"/>
    <property type="molecule type" value="Genomic_DNA"/>
</dbReference>
<sequence>MIRREIRRNNFNTNRNGGEESLFDPDDVSSVEIIRGGNSYDPELIDSIIVTYLDTSTDTITLMRGANPQVADTVPDYKYINNAMLSGFQVESLSEYDNRVVTCELVRENGYGKVVKVNLSYSN</sequence>
<dbReference type="Proteomes" id="UP000516384">
    <property type="component" value="Plasmid pPlas1"/>
</dbReference>
<accession>A0A7H0YH62</accession>
<dbReference type="AlphaFoldDB" id="A0A7H0YH62"/>
<organism evidence="1 2">
    <name type="scientific">Paenibacillus peoriae</name>
    <dbReference type="NCBI Taxonomy" id="59893"/>
    <lineage>
        <taxon>Bacteria</taxon>
        <taxon>Bacillati</taxon>
        <taxon>Bacillota</taxon>
        <taxon>Bacilli</taxon>
        <taxon>Bacillales</taxon>
        <taxon>Paenibacillaceae</taxon>
        <taxon>Paenibacillus</taxon>
    </lineage>
</organism>
<gene>
    <name evidence="1" type="ORF">IAQ67_29140</name>
</gene>
<evidence type="ECO:0000313" key="1">
    <source>
        <dbReference type="EMBL" id="QNR70420.1"/>
    </source>
</evidence>
<evidence type="ECO:0000313" key="2">
    <source>
        <dbReference type="Proteomes" id="UP000516384"/>
    </source>
</evidence>
<keyword evidence="1" id="KW-0614">Plasmid</keyword>